<sequence length="270" mass="29013">MVYEGYQLIRVATADGVCRTTIDNPPINLLDVPLLNEFDRLAREVAADDQVRVLVVDSADPEMFIAHADVGLILDLPADDVGLHGELSLFHAVTERVRTLPKATIAVIEGVCRGGGCEFAMAFDMRFAALGVTVLGHPELAVGIIPGGGGTQRLPRLIGRARALEVILGCMDVDAETAEAWGYVNRALPADRLRRFVDNLAGRIASSQAVAIVNAKRAVGAATGDVVEGLRIEDQLFRETLAQPAARQLLQAVIDAGAQTRDFELGDRRR</sequence>
<accession>A0A7I7QAI5</accession>
<dbReference type="KEGG" id="msto:MSTO_33170"/>
<organism evidence="2 3">
    <name type="scientific">Mycobacterium stomatepiae</name>
    <dbReference type="NCBI Taxonomy" id="470076"/>
    <lineage>
        <taxon>Bacteria</taxon>
        <taxon>Bacillati</taxon>
        <taxon>Actinomycetota</taxon>
        <taxon>Actinomycetes</taxon>
        <taxon>Mycobacteriales</taxon>
        <taxon>Mycobacteriaceae</taxon>
        <taxon>Mycobacterium</taxon>
        <taxon>Mycobacterium simiae complex</taxon>
    </lineage>
</organism>
<dbReference type="Gene3D" id="3.90.226.10">
    <property type="entry name" value="2-enoyl-CoA Hydratase, Chain A, domain 1"/>
    <property type="match status" value="1"/>
</dbReference>
<dbReference type="InterPro" id="IPR029045">
    <property type="entry name" value="ClpP/crotonase-like_dom_sf"/>
</dbReference>
<dbReference type="AlphaFoldDB" id="A0A7I7QAI5"/>
<dbReference type="PANTHER" id="PTHR11941:SF54">
    <property type="entry name" value="ENOYL-COA HYDRATASE, MITOCHONDRIAL"/>
    <property type="match status" value="1"/>
</dbReference>
<evidence type="ECO:0000313" key="3">
    <source>
        <dbReference type="Proteomes" id="UP000467130"/>
    </source>
</evidence>
<dbReference type="EMBL" id="AP022587">
    <property type="protein sequence ID" value="BBY23112.1"/>
    <property type="molecule type" value="Genomic_DNA"/>
</dbReference>
<dbReference type="GO" id="GO:0003824">
    <property type="term" value="F:catalytic activity"/>
    <property type="evidence" value="ECO:0007669"/>
    <property type="project" value="UniProtKB-ARBA"/>
</dbReference>
<keyword evidence="3" id="KW-1185">Reference proteome</keyword>
<name>A0A7I7QAI5_9MYCO</name>
<dbReference type="PANTHER" id="PTHR11941">
    <property type="entry name" value="ENOYL-COA HYDRATASE-RELATED"/>
    <property type="match status" value="1"/>
</dbReference>
<dbReference type="InterPro" id="IPR001753">
    <property type="entry name" value="Enoyl-CoA_hydra/iso"/>
</dbReference>
<evidence type="ECO:0000313" key="2">
    <source>
        <dbReference type="EMBL" id="BBY23112.1"/>
    </source>
</evidence>
<dbReference type="Proteomes" id="UP000467130">
    <property type="component" value="Chromosome"/>
</dbReference>
<dbReference type="CDD" id="cd06558">
    <property type="entry name" value="crotonase-like"/>
    <property type="match status" value="1"/>
</dbReference>
<evidence type="ECO:0000256" key="1">
    <source>
        <dbReference type="ARBA" id="ARBA00023098"/>
    </source>
</evidence>
<gene>
    <name evidence="2" type="ORF">MSTO_33170</name>
</gene>
<keyword evidence="1" id="KW-0443">Lipid metabolism</keyword>
<reference evidence="2 3" key="1">
    <citation type="journal article" date="2019" name="Emerg. Microbes Infect.">
        <title>Comprehensive subspecies identification of 175 nontuberculous mycobacteria species based on 7547 genomic profiles.</title>
        <authorList>
            <person name="Matsumoto Y."/>
            <person name="Kinjo T."/>
            <person name="Motooka D."/>
            <person name="Nabeya D."/>
            <person name="Jung N."/>
            <person name="Uechi K."/>
            <person name="Horii T."/>
            <person name="Iida T."/>
            <person name="Fujita J."/>
            <person name="Nakamura S."/>
        </authorList>
    </citation>
    <scope>NUCLEOTIDE SEQUENCE [LARGE SCALE GENOMIC DNA]</scope>
    <source>
        <strain evidence="2 3">JCM 17783</strain>
    </source>
</reference>
<proteinExistence type="predicted"/>
<dbReference type="RefSeq" id="WP_163790951.1">
    <property type="nucleotide sequence ID" value="NZ_AP022587.1"/>
</dbReference>
<protein>
    <submittedName>
        <fullName evidence="2">Enoyl-CoA hydratase</fullName>
    </submittedName>
</protein>
<dbReference type="GO" id="GO:0006635">
    <property type="term" value="P:fatty acid beta-oxidation"/>
    <property type="evidence" value="ECO:0007669"/>
    <property type="project" value="TreeGrafter"/>
</dbReference>
<dbReference type="SUPFAM" id="SSF52096">
    <property type="entry name" value="ClpP/crotonase"/>
    <property type="match status" value="1"/>
</dbReference>
<dbReference type="Pfam" id="PF00378">
    <property type="entry name" value="ECH_1"/>
    <property type="match status" value="1"/>
</dbReference>